<proteinExistence type="predicted"/>
<evidence type="ECO:0000256" key="1">
    <source>
        <dbReference type="SAM" id="SignalP"/>
    </source>
</evidence>
<dbReference type="RefSeq" id="WP_136890777.1">
    <property type="nucleotide sequence ID" value="NZ_CP034413.3"/>
</dbReference>
<keyword evidence="1" id="KW-0732">Signal</keyword>
<sequence>MKILACGLLSAMLLAGTAAALESISQPIATSGYTYYAIRADGALLAWGDSFHGAVGPTDQDPLPWEEANVLLENARYVDAGFITAAAIDEDGTLWGWGGHAGRTFGEEEPYRLLEDVVSVSVGETECSALCADGTVWTWGARSGVSLEEHQDDPYYPPTQVLDQVVQLFGDLAVKEDGTLVRVWFDGDTCTAAPLMEHVAAVGSLYCGIQDPAMLVQG</sequence>
<protein>
    <recommendedName>
        <fullName evidence="4">RCC1 repeat-containing protein</fullName>
    </recommendedName>
</protein>
<name>A0A4D7AFZ7_9FIRM</name>
<accession>A0A4D7AFZ7</accession>
<keyword evidence="3" id="KW-1185">Reference proteome</keyword>
<dbReference type="Gene3D" id="2.130.10.30">
    <property type="entry name" value="Regulator of chromosome condensation 1/beta-lactamase-inhibitor protein II"/>
    <property type="match status" value="1"/>
</dbReference>
<dbReference type="InterPro" id="IPR009091">
    <property type="entry name" value="RCC1/BLIP-II"/>
</dbReference>
<feature type="signal peptide" evidence="1">
    <location>
        <begin position="1"/>
        <end position="20"/>
    </location>
</feature>
<evidence type="ECO:0000313" key="2">
    <source>
        <dbReference type="EMBL" id="QCI58374.1"/>
    </source>
</evidence>
<reference evidence="3" key="1">
    <citation type="submission" date="2018-12" db="EMBL/GenBank/DDBJ databases">
        <title>Dusodibacter welbiota gen. nov., sp. nov., isolated from human faeces and emended description of the Oscillibacter genus.</title>
        <authorList>
            <person name="Le Roy T."/>
            <person name="Van der Smissen P."/>
            <person name="Delzenne N."/>
            <person name="Muccioli G."/>
            <person name="Collet J.F."/>
            <person name="Cani P.D."/>
        </authorList>
    </citation>
    <scope>NUCLEOTIDE SEQUENCE [LARGE SCALE GENOMIC DNA]</scope>
    <source>
        <strain evidence="3">J115</strain>
    </source>
</reference>
<evidence type="ECO:0008006" key="4">
    <source>
        <dbReference type="Google" id="ProtNLM"/>
    </source>
</evidence>
<evidence type="ECO:0000313" key="3">
    <source>
        <dbReference type="Proteomes" id="UP000298642"/>
    </source>
</evidence>
<dbReference type="Proteomes" id="UP000298642">
    <property type="component" value="Chromosome"/>
</dbReference>
<dbReference type="EMBL" id="CP034413">
    <property type="protein sequence ID" value="QCI58374.1"/>
    <property type="molecule type" value="Genomic_DNA"/>
</dbReference>
<dbReference type="SUPFAM" id="SSF50985">
    <property type="entry name" value="RCC1/BLIP-II"/>
    <property type="match status" value="1"/>
</dbReference>
<dbReference type="KEGG" id="obj:EIO64_03290"/>
<gene>
    <name evidence="2" type="ORF">EIO64_03290</name>
</gene>
<feature type="chain" id="PRO_5021030010" description="RCC1 repeat-containing protein" evidence="1">
    <location>
        <begin position="21"/>
        <end position="218"/>
    </location>
</feature>
<dbReference type="AlphaFoldDB" id="A0A4D7AFZ7"/>
<organism evidence="2 3">
    <name type="scientific">Dysosmobacter welbionis</name>
    <dbReference type="NCBI Taxonomy" id="2093857"/>
    <lineage>
        <taxon>Bacteria</taxon>
        <taxon>Bacillati</taxon>
        <taxon>Bacillota</taxon>
        <taxon>Clostridia</taxon>
        <taxon>Eubacteriales</taxon>
        <taxon>Oscillospiraceae</taxon>
        <taxon>Dysosmobacter</taxon>
    </lineage>
</organism>